<protein>
    <recommendedName>
        <fullName evidence="1">HD domain-containing protein</fullName>
    </recommendedName>
</protein>
<keyword evidence="3" id="KW-1185">Reference proteome</keyword>
<dbReference type="NCBIfam" id="TIGR00277">
    <property type="entry name" value="HDIG"/>
    <property type="match status" value="1"/>
</dbReference>
<accession>A0A9W9J9Y7</accession>
<reference evidence="2" key="2">
    <citation type="journal article" date="2023" name="IMA Fungus">
        <title>Comparative genomic study of the Penicillium genus elucidates a diverse pangenome and 15 lateral gene transfer events.</title>
        <authorList>
            <person name="Petersen C."/>
            <person name="Sorensen T."/>
            <person name="Nielsen M.R."/>
            <person name="Sondergaard T.E."/>
            <person name="Sorensen J.L."/>
            <person name="Fitzpatrick D.A."/>
            <person name="Frisvad J.C."/>
            <person name="Nielsen K.L."/>
        </authorList>
    </citation>
    <scope>NUCLEOTIDE SEQUENCE</scope>
    <source>
        <strain evidence="2">IBT 15544</strain>
    </source>
</reference>
<feature type="domain" description="HD" evidence="1">
    <location>
        <begin position="131"/>
        <end position="215"/>
    </location>
</feature>
<dbReference type="CDD" id="cd00077">
    <property type="entry name" value="HDc"/>
    <property type="match status" value="1"/>
</dbReference>
<comment type="caution">
    <text evidence="2">The sequence shown here is derived from an EMBL/GenBank/DDBJ whole genome shotgun (WGS) entry which is preliminary data.</text>
</comment>
<dbReference type="InterPro" id="IPR006675">
    <property type="entry name" value="HDIG_dom"/>
</dbReference>
<evidence type="ECO:0000313" key="2">
    <source>
        <dbReference type="EMBL" id="KAJ5192021.1"/>
    </source>
</evidence>
<evidence type="ECO:0000259" key="1">
    <source>
        <dbReference type="Pfam" id="PF01966"/>
    </source>
</evidence>
<dbReference type="SUPFAM" id="SSF109604">
    <property type="entry name" value="HD-domain/PDEase-like"/>
    <property type="match status" value="1"/>
</dbReference>
<dbReference type="PANTHER" id="PTHR40202">
    <property type="match status" value="1"/>
</dbReference>
<dbReference type="PANTHER" id="PTHR40202:SF1">
    <property type="entry name" value="HD DOMAIN-CONTAINING PROTEIN"/>
    <property type="match status" value="1"/>
</dbReference>
<name>A0A9W9J9Y7_9EURO</name>
<dbReference type="Pfam" id="PF01966">
    <property type="entry name" value="HD"/>
    <property type="match status" value="1"/>
</dbReference>
<sequence length="302" mass="33092">MKPLVASIRESSRLAKFILMILYWWTMVTSEKKFAHGQVGKKTLGPVLGNLYIKTLPHLAPTDLSQFSRLFKVSPTLFRSAHKPHSLIAKSNSIMESPSSSTTSSAKAESLIGALEQYGQGDYIGESISQLEHCLQAAHQARKSGARDELVIAALLHDIGQIIPLESVEEVRMNLRGSTENVGRVGHEAIGAAYLRSLGFSEPVCRLVNSHVAAKRYLTAVDRAYHGSLSSASQKSLAFQGGPFEGSELREFEQDPLRDEMVALRLWDDGAKLVGVESTTPRARSYLDMITAHLCQQTTAAE</sequence>
<dbReference type="AlphaFoldDB" id="A0A9W9J9Y7"/>
<dbReference type="InterPro" id="IPR052567">
    <property type="entry name" value="OP_Dioxygenase"/>
</dbReference>
<dbReference type="GeneID" id="83185363"/>
<dbReference type="Gene3D" id="1.10.3210.10">
    <property type="entry name" value="Hypothetical protein af1432"/>
    <property type="match status" value="1"/>
</dbReference>
<organism evidence="2 3">
    <name type="scientific">Penicillium cinerascens</name>
    <dbReference type="NCBI Taxonomy" id="70096"/>
    <lineage>
        <taxon>Eukaryota</taxon>
        <taxon>Fungi</taxon>
        <taxon>Dikarya</taxon>
        <taxon>Ascomycota</taxon>
        <taxon>Pezizomycotina</taxon>
        <taxon>Eurotiomycetes</taxon>
        <taxon>Eurotiomycetidae</taxon>
        <taxon>Eurotiales</taxon>
        <taxon>Aspergillaceae</taxon>
        <taxon>Penicillium</taxon>
    </lineage>
</organism>
<proteinExistence type="predicted"/>
<gene>
    <name evidence="2" type="ORF">N7498_011006</name>
</gene>
<dbReference type="InterPro" id="IPR006674">
    <property type="entry name" value="HD_domain"/>
</dbReference>
<dbReference type="OrthoDB" id="445007at2759"/>
<evidence type="ECO:0000313" key="3">
    <source>
        <dbReference type="Proteomes" id="UP001150904"/>
    </source>
</evidence>
<dbReference type="RefSeq" id="XP_058304961.1">
    <property type="nucleotide sequence ID" value="XM_058458062.1"/>
</dbReference>
<dbReference type="EMBL" id="JAPQKR010000016">
    <property type="protein sequence ID" value="KAJ5192021.1"/>
    <property type="molecule type" value="Genomic_DNA"/>
</dbReference>
<dbReference type="Proteomes" id="UP001150904">
    <property type="component" value="Unassembled WGS sequence"/>
</dbReference>
<reference evidence="2" key="1">
    <citation type="submission" date="2022-12" db="EMBL/GenBank/DDBJ databases">
        <authorList>
            <person name="Petersen C."/>
        </authorList>
    </citation>
    <scope>NUCLEOTIDE SEQUENCE</scope>
    <source>
        <strain evidence="2">IBT 15544</strain>
    </source>
</reference>
<dbReference type="InterPro" id="IPR003607">
    <property type="entry name" value="HD/PDEase_dom"/>
</dbReference>